<reference evidence="2" key="1">
    <citation type="submission" date="2021-02" db="EMBL/GenBank/DDBJ databases">
        <title>Agricultural practices are the primary influencer of seasonal variation in a dryland aerobiome.</title>
        <authorList>
            <person name="Finn D.R."/>
            <person name="Maldonado J."/>
            <person name="Schmidlin K."/>
            <person name="Kraberger S."/>
            <person name="Fontenele R.S."/>
            <person name="Herckes P."/>
            <person name="Fraser M."/>
            <person name="Garcia-Pichel F."/>
            <person name="Varsani A."/>
        </authorList>
    </citation>
    <scope>NUCLEOTIDE SEQUENCE</scope>
    <source>
        <strain evidence="2">D3_902</strain>
    </source>
</reference>
<proteinExistence type="predicted"/>
<dbReference type="EMBL" id="MW678945">
    <property type="protein sequence ID" value="QXN75604.1"/>
    <property type="molecule type" value="Genomic_DNA"/>
</dbReference>
<feature type="compositionally biased region" description="Polar residues" evidence="1">
    <location>
        <begin position="69"/>
        <end position="79"/>
    </location>
</feature>
<sequence>MAYRFRRFSSRSRRRYAPRRRSQFRRRSYRGTRRIRRFSRPRTNVRRVRNLASRKCRDNMLSAPIDETGNPSTPGPNTMSGGNAYAFIFSPSARVAGWETTGGDRVDVPSSSVRRKSKCYVSGYGETVEIQTDDASPWMWRRIVFSTIGLAVQFQPGLLYSNDSVRGYQRSTFNLASGTTQADQLQGIVYRYLFQGSEDIDWANVMTAKTAPRHVKVYSDRLRVIQSPNSEGGTMRITRHYDNIRRSIIYDDIESGSGSKASNAIASGTPYGNMGDLFVVDFFASASDDETSGATFQPHGCYYWHEGQSR</sequence>
<name>A0A8F5MLN5_9VIRU</name>
<evidence type="ECO:0000256" key="1">
    <source>
        <dbReference type="SAM" id="MobiDB-lite"/>
    </source>
</evidence>
<feature type="region of interest" description="Disordered" evidence="1">
    <location>
        <begin position="59"/>
        <end position="79"/>
    </location>
</feature>
<feature type="region of interest" description="Disordered" evidence="1">
    <location>
        <begin position="8"/>
        <end position="30"/>
    </location>
</feature>
<evidence type="ECO:0000313" key="2">
    <source>
        <dbReference type="EMBL" id="QXN75604.1"/>
    </source>
</evidence>
<organism evidence="2">
    <name type="scientific">Genomoviridae sp</name>
    <dbReference type="NCBI Taxonomy" id="2202565"/>
    <lineage>
        <taxon>Viruses</taxon>
        <taxon>Monodnaviria</taxon>
        <taxon>Shotokuvirae</taxon>
        <taxon>Cressdnaviricota</taxon>
        <taxon>Repensiviricetes</taxon>
        <taxon>Geplafuvirales</taxon>
        <taxon>Genomoviridae</taxon>
    </lineage>
</organism>
<accession>A0A8F5MLN5</accession>
<protein>
    <submittedName>
        <fullName evidence="2">Capsid protein</fullName>
    </submittedName>
</protein>